<dbReference type="NCBIfam" id="TIGR04268">
    <property type="entry name" value="FxSxx-COOH"/>
    <property type="match status" value="1"/>
</dbReference>
<accession>A0A4Q7ZMV2</accession>
<comment type="caution">
    <text evidence="1">The sequence shown here is derived from an EMBL/GenBank/DDBJ whole genome shotgun (WGS) entry which is preliminary data.</text>
</comment>
<dbReference type="EMBL" id="SHKY01000001">
    <property type="protein sequence ID" value="RZU52348.1"/>
    <property type="molecule type" value="Genomic_DNA"/>
</dbReference>
<dbReference type="RefSeq" id="WP_130510975.1">
    <property type="nucleotide sequence ID" value="NZ_SHKY01000001.1"/>
</dbReference>
<proteinExistence type="predicted"/>
<gene>
    <name evidence="1" type="ORF">EV385_4206</name>
</gene>
<dbReference type="InterPro" id="IPR026334">
    <property type="entry name" value="FxSxx-COOH"/>
</dbReference>
<sequence>MDDAAANTTDSDVNHVIPDLGTLPLDKVLSAEDTVLNNALRRVHEELGRPGENYAAHGTTP</sequence>
<evidence type="ECO:0000313" key="1">
    <source>
        <dbReference type="EMBL" id="RZU52348.1"/>
    </source>
</evidence>
<reference evidence="1 2" key="1">
    <citation type="submission" date="2019-02" db="EMBL/GenBank/DDBJ databases">
        <title>Sequencing the genomes of 1000 actinobacteria strains.</title>
        <authorList>
            <person name="Klenk H.-P."/>
        </authorList>
    </citation>
    <scope>NUCLEOTIDE SEQUENCE [LARGE SCALE GENOMIC DNA]</scope>
    <source>
        <strain evidence="1 2">DSM 45162</strain>
    </source>
</reference>
<protein>
    <submittedName>
        <fullName evidence="1">FXSXX-COOH protein</fullName>
    </submittedName>
</protein>
<dbReference type="Proteomes" id="UP000292564">
    <property type="component" value="Unassembled WGS sequence"/>
</dbReference>
<organism evidence="1 2">
    <name type="scientific">Krasilnikovia cinnamomea</name>
    <dbReference type="NCBI Taxonomy" id="349313"/>
    <lineage>
        <taxon>Bacteria</taxon>
        <taxon>Bacillati</taxon>
        <taxon>Actinomycetota</taxon>
        <taxon>Actinomycetes</taxon>
        <taxon>Micromonosporales</taxon>
        <taxon>Micromonosporaceae</taxon>
        <taxon>Krasilnikovia</taxon>
    </lineage>
</organism>
<name>A0A4Q7ZMV2_9ACTN</name>
<dbReference type="AlphaFoldDB" id="A0A4Q7ZMV2"/>
<evidence type="ECO:0000313" key="2">
    <source>
        <dbReference type="Proteomes" id="UP000292564"/>
    </source>
</evidence>
<keyword evidence="2" id="KW-1185">Reference proteome</keyword>